<dbReference type="EMBL" id="CASHTH010003373">
    <property type="protein sequence ID" value="CAI8044095.1"/>
    <property type="molecule type" value="Genomic_DNA"/>
</dbReference>
<evidence type="ECO:0000313" key="2">
    <source>
        <dbReference type="Proteomes" id="UP001174909"/>
    </source>
</evidence>
<reference evidence="1" key="1">
    <citation type="submission" date="2023-03" db="EMBL/GenBank/DDBJ databases">
        <authorList>
            <person name="Steffen K."/>
            <person name="Cardenas P."/>
        </authorList>
    </citation>
    <scope>NUCLEOTIDE SEQUENCE</scope>
</reference>
<dbReference type="Proteomes" id="UP001174909">
    <property type="component" value="Unassembled WGS sequence"/>
</dbReference>
<sequence>MFYTFKEVEYTHQIPRNQVVGRLHWHPHMSSNRHTLTSTLSLSTPLQDLILMSLGHSPDPQDEF</sequence>
<accession>A0AA35XAB2</accession>
<organism evidence="1 2">
    <name type="scientific">Geodia barretti</name>
    <name type="common">Barrett's horny sponge</name>
    <dbReference type="NCBI Taxonomy" id="519541"/>
    <lineage>
        <taxon>Eukaryota</taxon>
        <taxon>Metazoa</taxon>
        <taxon>Porifera</taxon>
        <taxon>Demospongiae</taxon>
        <taxon>Heteroscleromorpha</taxon>
        <taxon>Tetractinellida</taxon>
        <taxon>Astrophorina</taxon>
        <taxon>Geodiidae</taxon>
        <taxon>Geodia</taxon>
    </lineage>
</organism>
<dbReference type="AlphaFoldDB" id="A0AA35XAB2"/>
<keyword evidence="2" id="KW-1185">Reference proteome</keyword>
<protein>
    <submittedName>
        <fullName evidence="1">Uncharacterized protein</fullName>
    </submittedName>
</protein>
<evidence type="ECO:0000313" key="1">
    <source>
        <dbReference type="EMBL" id="CAI8044095.1"/>
    </source>
</evidence>
<proteinExistence type="predicted"/>
<comment type="caution">
    <text evidence="1">The sequence shown here is derived from an EMBL/GenBank/DDBJ whole genome shotgun (WGS) entry which is preliminary data.</text>
</comment>
<gene>
    <name evidence="1" type="ORF">GBAR_LOCUS24479</name>
</gene>
<name>A0AA35XAB2_GEOBA</name>